<dbReference type="PRINTS" id="PR00038">
    <property type="entry name" value="HTHLUXR"/>
</dbReference>
<dbReference type="InterPro" id="IPR016032">
    <property type="entry name" value="Sig_transdc_resp-reg_C-effctor"/>
</dbReference>
<keyword evidence="2" id="KW-0067">ATP-binding</keyword>
<dbReference type="PANTHER" id="PTHR16305:SF35">
    <property type="entry name" value="TRANSCRIPTIONAL ACTIVATOR DOMAIN"/>
    <property type="match status" value="1"/>
</dbReference>
<dbReference type="Pfam" id="PF13191">
    <property type="entry name" value="AAA_16"/>
    <property type="match status" value="1"/>
</dbReference>
<dbReference type="SUPFAM" id="SSF52540">
    <property type="entry name" value="P-loop containing nucleoside triphosphate hydrolases"/>
    <property type="match status" value="1"/>
</dbReference>
<comment type="caution">
    <text evidence="4">The sequence shown here is derived from an EMBL/GenBank/DDBJ whole genome shotgun (WGS) entry which is preliminary data.</text>
</comment>
<organism evidence="4 5">
    <name type="scientific">Actinocorallia longicatena</name>
    <dbReference type="NCBI Taxonomy" id="111803"/>
    <lineage>
        <taxon>Bacteria</taxon>
        <taxon>Bacillati</taxon>
        <taxon>Actinomycetota</taxon>
        <taxon>Actinomycetes</taxon>
        <taxon>Streptosporangiales</taxon>
        <taxon>Thermomonosporaceae</taxon>
        <taxon>Actinocorallia</taxon>
    </lineage>
</organism>
<dbReference type="Pfam" id="PF00196">
    <property type="entry name" value="GerE"/>
    <property type="match status" value="1"/>
</dbReference>
<dbReference type="InterPro" id="IPR036388">
    <property type="entry name" value="WH-like_DNA-bd_sf"/>
</dbReference>
<dbReference type="SUPFAM" id="SSF46894">
    <property type="entry name" value="C-terminal effector domain of the bipartite response regulators"/>
    <property type="match status" value="1"/>
</dbReference>
<gene>
    <name evidence="4" type="ORF">GCM10010468_15040</name>
</gene>
<dbReference type="InterPro" id="IPR000792">
    <property type="entry name" value="Tscrpt_reg_LuxR_C"/>
</dbReference>
<dbReference type="CDD" id="cd06170">
    <property type="entry name" value="LuxR_C_like"/>
    <property type="match status" value="1"/>
</dbReference>
<evidence type="ECO:0000313" key="4">
    <source>
        <dbReference type="EMBL" id="GAA3201706.1"/>
    </source>
</evidence>
<evidence type="ECO:0000313" key="5">
    <source>
        <dbReference type="Proteomes" id="UP001501237"/>
    </source>
</evidence>
<dbReference type="EMBL" id="BAAAUV010000003">
    <property type="protein sequence ID" value="GAA3201706.1"/>
    <property type="molecule type" value="Genomic_DNA"/>
</dbReference>
<dbReference type="InterPro" id="IPR041664">
    <property type="entry name" value="AAA_16"/>
</dbReference>
<dbReference type="SUPFAM" id="SSF48452">
    <property type="entry name" value="TPR-like"/>
    <property type="match status" value="1"/>
</dbReference>
<protein>
    <submittedName>
        <fullName evidence="4">LuxR family transcriptional regulator</fullName>
    </submittedName>
</protein>
<evidence type="ECO:0000256" key="1">
    <source>
        <dbReference type="ARBA" id="ARBA00022741"/>
    </source>
</evidence>
<sequence>MKRLRKALTDAPAAVLVGGEAGIGKTRLVREFGAQAGVRVLSGGCVELGSDGLPFAPFSAALRSLVREIGADGVRELLPGASGLARLLPEFGDADVTTVESRARLFELVLTLLERLAPMVLVVEDAHWADKSSRDLLEFLIRNLGGQVLVVVTFRSDALDRGHPLRPLLAELARVDMVDRIDLRRFTRAETRRLLHQVLGRGPEERITDQVFARSEGNPLFAEALAEIGGRMLPDSLRDLLLVSFQKLPEETQELLRVAAAGGTRFEHELLSAVVGMDDAELSRCVRPAVAANVLSVDGDGYAFRHALIREAVYDDLLPGELSRLHRRYAEALTERPALVAPGRAAGERAYHWYAAHELAKALESAWEAGEEAIRQFAHAEALRMLERVLELWDRVPEADRIGVRHFEVLSRAVELARFAGEDARGVKLATEALKEAETPAERASLLGMRGWLLYDQNRPEGFDDLRDTIDMLPDENVARARALAMLAVNLSKLAGRGPEARAAAEEALVVARKIGDATAEASALITLAVRSAEPDEERMRQLDAIEPLICHIEDYDEVLRLELARSHVLEGMGRHEDAIRVARLGVAKAKKFGLMRTTGTVLGINMAEPMVALGRWPEALEIIALALERRPLRRHEGGLRFLAATIHIARGDLDRAAADLAAAWEVCAMGRLRRSEEHLPLIHTEILMRLAEGRPDLALAAAEPLRTHADMSDEARYTWPGLAAVASACTNAGEFAPYAARAASLEVRGCLQQAHRLTFDAHAARIRGEEPDWDSVRKAWEELSHPYDLAKALYHSAEHAAANGSRDQALAWLEESVELAAPLGAAPLLARVQSLRSRLGTAAPAHGLTPRELEVLRELASGRPNREIAETLFISAKTVSVHVSSILTKLGTATRGQAAARARQLGILSELDGIFNS</sequence>
<keyword evidence="5" id="KW-1185">Reference proteome</keyword>
<dbReference type="Gene3D" id="1.10.10.10">
    <property type="entry name" value="Winged helix-like DNA-binding domain superfamily/Winged helix DNA-binding domain"/>
    <property type="match status" value="1"/>
</dbReference>
<reference evidence="5" key="1">
    <citation type="journal article" date="2019" name="Int. J. Syst. Evol. Microbiol.">
        <title>The Global Catalogue of Microorganisms (GCM) 10K type strain sequencing project: providing services to taxonomists for standard genome sequencing and annotation.</title>
        <authorList>
            <consortium name="The Broad Institute Genomics Platform"/>
            <consortium name="The Broad Institute Genome Sequencing Center for Infectious Disease"/>
            <person name="Wu L."/>
            <person name="Ma J."/>
        </authorList>
    </citation>
    <scope>NUCLEOTIDE SEQUENCE [LARGE SCALE GENOMIC DNA]</scope>
    <source>
        <strain evidence="5">JCM 9377</strain>
    </source>
</reference>
<dbReference type="PANTHER" id="PTHR16305">
    <property type="entry name" value="TESTICULAR SOLUBLE ADENYLYL CYCLASE"/>
    <property type="match status" value="1"/>
</dbReference>
<name>A0ABP6Q5Z8_9ACTN</name>
<evidence type="ECO:0000256" key="2">
    <source>
        <dbReference type="ARBA" id="ARBA00022840"/>
    </source>
</evidence>
<proteinExistence type="predicted"/>
<feature type="domain" description="HTH luxR-type" evidence="3">
    <location>
        <begin position="842"/>
        <end position="907"/>
    </location>
</feature>
<dbReference type="SMART" id="SM00421">
    <property type="entry name" value="HTH_LUXR"/>
    <property type="match status" value="1"/>
</dbReference>
<dbReference type="InterPro" id="IPR027417">
    <property type="entry name" value="P-loop_NTPase"/>
</dbReference>
<keyword evidence="1" id="KW-0547">Nucleotide-binding</keyword>
<dbReference type="Proteomes" id="UP001501237">
    <property type="component" value="Unassembled WGS sequence"/>
</dbReference>
<dbReference type="PROSITE" id="PS00622">
    <property type="entry name" value="HTH_LUXR_1"/>
    <property type="match status" value="1"/>
</dbReference>
<accession>A0ABP6Q5Z8</accession>
<dbReference type="PROSITE" id="PS50043">
    <property type="entry name" value="HTH_LUXR_2"/>
    <property type="match status" value="1"/>
</dbReference>
<dbReference type="InterPro" id="IPR011990">
    <property type="entry name" value="TPR-like_helical_dom_sf"/>
</dbReference>
<dbReference type="Gene3D" id="1.25.40.10">
    <property type="entry name" value="Tetratricopeptide repeat domain"/>
    <property type="match status" value="1"/>
</dbReference>
<evidence type="ECO:0000259" key="3">
    <source>
        <dbReference type="PROSITE" id="PS50043"/>
    </source>
</evidence>